<dbReference type="PANTHER" id="PTHR35011:SF2">
    <property type="entry name" value="2,3-DIKETO-L-GULONATE TRAP TRANSPORTER SMALL PERMEASE PROTEIN YIAM"/>
    <property type="match status" value="1"/>
</dbReference>
<comment type="similarity">
    <text evidence="8 9">Belongs to the TRAP transporter small permease family.</text>
</comment>
<protein>
    <recommendedName>
        <fullName evidence="9">TRAP transporter small permease protein</fullName>
    </recommendedName>
</protein>
<comment type="caution">
    <text evidence="11">The sequence shown here is derived from an EMBL/GenBank/DDBJ whole genome shotgun (WGS) entry which is preliminary data.</text>
</comment>
<dbReference type="Proteomes" id="UP000016368">
    <property type="component" value="Unassembled WGS sequence"/>
</dbReference>
<evidence type="ECO:0000256" key="1">
    <source>
        <dbReference type="ARBA" id="ARBA00004429"/>
    </source>
</evidence>
<dbReference type="eggNOG" id="COG3090">
    <property type="taxonomic scope" value="Bacteria"/>
</dbReference>
<keyword evidence="5 9" id="KW-0812">Transmembrane</keyword>
<comment type="function">
    <text evidence="9">Part of the tripartite ATP-independent periplasmic (TRAP) transport system.</text>
</comment>
<evidence type="ECO:0000256" key="3">
    <source>
        <dbReference type="ARBA" id="ARBA00022475"/>
    </source>
</evidence>
<dbReference type="InterPro" id="IPR007387">
    <property type="entry name" value="TRAP_DctQ"/>
</dbReference>
<keyword evidence="7 9" id="KW-0472">Membrane</keyword>
<feature type="transmembrane region" description="Helical" evidence="9">
    <location>
        <begin position="87"/>
        <end position="108"/>
    </location>
</feature>
<name>F3KWE3_9BURK</name>
<keyword evidence="4 9" id="KW-0997">Cell inner membrane</keyword>
<evidence type="ECO:0000256" key="4">
    <source>
        <dbReference type="ARBA" id="ARBA00022519"/>
    </source>
</evidence>
<feature type="transmembrane region" description="Helical" evidence="9">
    <location>
        <begin position="50"/>
        <end position="66"/>
    </location>
</feature>
<comment type="subunit">
    <text evidence="9">The complex comprises the extracytoplasmic solute receptor protein and the two transmembrane proteins.</text>
</comment>
<proteinExistence type="inferred from homology"/>
<evidence type="ECO:0000313" key="12">
    <source>
        <dbReference type="Proteomes" id="UP000016368"/>
    </source>
</evidence>
<feature type="transmembrane region" description="Helical" evidence="9">
    <location>
        <begin position="128"/>
        <end position="149"/>
    </location>
</feature>
<dbReference type="STRING" id="887062.HGR_13909"/>
<keyword evidence="3" id="KW-1003">Cell membrane</keyword>
<keyword evidence="6 9" id="KW-1133">Transmembrane helix</keyword>
<sequence>MLNALLDRSCRVLNLTIALALAIMVVLVFGNVVLRYVFNSGIAVSEEMSRWLFVWITFLGGIAAIHENAHLGTDMLVSRLSANGKKVCYVAGHLIMLYVTWLCLKGSWQQTLLNADMSAPVTGLSMAMFYASGVVFAVCAGVLLLLRLLRALAGKTEEQELVMSTESEESIASVGVKKA</sequence>
<dbReference type="AlphaFoldDB" id="F3KWE3"/>
<dbReference type="PANTHER" id="PTHR35011">
    <property type="entry name" value="2,3-DIKETO-L-GULONATE TRAP TRANSPORTER SMALL PERMEASE PROTEIN YIAM"/>
    <property type="match status" value="1"/>
</dbReference>
<reference evidence="11 12" key="1">
    <citation type="journal article" date="2011" name="EMBO J.">
        <title>Structural diversity of bacterial flagellar motors.</title>
        <authorList>
            <person name="Chen S."/>
            <person name="Beeby M."/>
            <person name="Murphy G.E."/>
            <person name="Leadbetter J.R."/>
            <person name="Hendrixson D.R."/>
            <person name="Briegel A."/>
            <person name="Li Z."/>
            <person name="Shi J."/>
            <person name="Tocheva E.I."/>
            <person name="Muller A."/>
            <person name="Dobro M.J."/>
            <person name="Jensen G.J."/>
        </authorList>
    </citation>
    <scope>NUCLEOTIDE SEQUENCE [LARGE SCALE GENOMIC DNA]</scope>
    <source>
        <strain evidence="11 12">ATCC 19624</strain>
    </source>
</reference>
<evidence type="ECO:0000256" key="7">
    <source>
        <dbReference type="ARBA" id="ARBA00023136"/>
    </source>
</evidence>
<evidence type="ECO:0000256" key="9">
    <source>
        <dbReference type="RuleBase" id="RU369079"/>
    </source>
</evidence>
<accession>F3KWE3</accession>
<dbReference type="GO" id="GO:0005886">
    <property type="term" value="C:plasma membrane"/>
    <property type="evidence" value="ECO:0007669"/>
    <property type="project" value="UniProtKB-SubCell"/>
</dbReference>
<organism evidence="11 12">
    <name type="scientific">Hylemonella gracilis ATCC 19624</name>
    <dbReference type="NCBI Taxonomy" id="887062"/>
    <lineage>
        <taxon>Bacteria</taxon>
        <taxon>Pseudomonadati</taxon>
        <taxon>Pseudomonadota</taxon>
        <taxon>Betaproteobacteria</taxon>
        <taxon>Burkholderiales</taxon>
        <taxon>Comamonadaceae</taxon>
        <taxon>Hylemonella</taxon>
    </lineage>
</organism>
<dbReference type="RefSeq" id="WP_006298885.1">
    <property type="nucleotide sequence ID" value="NZ_AEGR01000088.1"/>
</dbReference>
<evidence type="ECO:0000313" key="11">
    <source>
        <dbReference type="EMBL" id="EGI75892.1"/>
    </source>
</evidence>
<comment type="subcellular location">
    <subcellularLocation>
        <location evidence="1 9">Cell inner membrane</location>
        <topology evidence="1 9">Multi-pass membrane protein</topology>
    </subcellularLocation>
</comment>
<feature type="domain" description="Tripartite ATP-independent periplasmic transporters DctQ component" evidence="10">
    <location>
        <begin position="24"/>
        <end position="152"/>
    </location>
</feature>
<evidence type="ECO:0000256" key="5">
    <source>
        <dbReference type="ARBA" id="ARBA00022692"/>
    </source>
</evidence>
<dbReference type="OrthoDB" id="9791324at2"/>
<feature type="transmembrane region" description="Helical" evidence="9">
    <location>
        <begin position="12"/>
        <end position="38"/>
    </location>
</feature>
<evidence type="ECO:0000256" key="2">
    <source>
        <dbReference type="ARBA" id="ARBA00022448"/>
    </source>
</evidence>
<evidence type="ECO:0000256" key="8">
    <source>
        <dbReference type="ARBA" id="ARBA00038436"/>
    </source>
</evidence>
<evidence type="ECO:0000259" key="10">
    <source>
        <dbReference type="Pfam" id="PF04290"/>
    </source>
</evidence>
<dbReference type="Pfam" id="PF04290">
    <property type="entry name" value="DctQ"/>
    <property type="match status" value="1"/>
</dbReference>
<dbReference type="InterPro" id="IPR055348">
    <property type="entry name" value="DctQ"/>
</dbReference>
<keyword evidence="12" id="KW-1185">Reference proteome</keyword>
<gene>
    <name evidence="11" type="ORF">HGR_13909</name>
</gene>
<dbReference type="GO" id="GO:0022857">
    <property type="term" value="F:transmembrane transporter activity"/>
    <property type="evidence" value="ECO:0007669"/>
    <property type="project" value="UniProtKB-UniRule"/>
</dbReference>
<dbReference type="EMBL" id="AEGR01000088">
    <property type="protein sequence ID" value="EGI75892.1"/>
    <property type="molecule type" value="Genomic_DNA"/>
</dbReference>
<dbReference type="GO" id="GO:0015740">
    <property type="term" value="P:C4-dicarboxylate transport"/>
    <property type="evidence" value="ECO:0007669"/>
    <property type="project" value="TreeGrafter"/>
</dbReference>
<evidence type="ECO:0000256" key="6">
    <source>
        <dbReference type="ARBA" id="ARBA00022989"/>
    </source>
</evidence>
<keyword evidence="2 9" id="KW-0813">Transport</keyword>